<accession>A0ABU8MQD1</accession>
<comment type="caution">
    <text evidence="7">The sequence shown here is derived from an EMBL/GenBank/DDBJ whole genome shotgun (WGS) entry which is preliminary data.</text>
</comment>
<sequence>MTRRPVPGRRGAAFALLLCSVLLAACGGTVGDPGASAPQAPAAITIDTARGPVGLPGPATRVVSLEWVHTEELLALGVVPVGVADIRGYGEWLQAPDVAIPPGVRDVGTRNAPSLEQITALDPDLIIASEDRVGAGYEALSRIAPVLSFDYKREPQLENLEQRFRGVGTAVGRTDRAEDVLRALEARTGELRSRLAAAGREGAAYSMAQGYTSQGAPTIRLFTDRSAAAQALNAAGLRNTWTGQADAYGLTIVGVEGLTRISPQSQFLYVANPADDPFTGALAANPLYQGLPFVAENRTTGLDSGTWQFGGPSSMMFLLDQAGRAFGV</sequence>
<evidence type="ECO:0000256" key="1">
    <source>
        <dbReference type="ARBA" id="ARBA00004196"/>
    </source>
</evidence>
<dbReference type="CDD" id="cd01146">
    <property type="entry name" value="FhuD"/>
    <property type="match status" value="1"/>
</dbReference>
<keyword evidence="4 5" id="KW-0732">Signal</keyword>
<evidence type="ECO:0000313" key="7">
    <source>
        <dbReference type="EMBL" id="MEJ2869521.1"/>
    </source>
</evidence>
<evidence type="ECO:0000256" key="3">
    <source>
        <dbReference type="ARBA" id="ARBA00022448"/>
    </source>
</evidence>
<dbReference type="InterPro" id="IPR002491">
    <property type="entry name" value="ABC_transptr_periplasmic_BD"/>
</dbReference>
<evidence type="ECO:0000313" key="8">
    <source>
        <dbReference type="Proteomes" id="UP001385809"/>
    </source>
</evidence>
<proteinExistence type="inferred from homology"/>
<dbReference type="SUPFAM" id="SSF53807">
    <property type="entry name" value="Helical backbone' metal receptor"/>
    <property type="match status" value="1"/>
</dbReference>
<dbReference type="RefSeq" id="WP_337696102.1">
    <property type="nucleotide sequence ID" value="NZ_JBBEGN010000008.1"/>
</dbReference>
<keyword evidence="8" id="KW-1185">Reference proteome</keyword>
<evidence type="ECO:0000256" key="5">
    <source>
        <dbReference type="SAM" id="SignalP"/>
    </source>
</evidence>
<dbReference type="PANTHER" id="PTHR30532:SF1">
    <property type="entry name" value="IRON(3+)-HYDROXAMATE-BINDING PROTEIN FHUD"/>
    <property type="match status" value="1"/>
</dbReference>
<gene>
    <name evidence="7" type="ORF">WCD74_17220</name>
</gene>
<keyword evidence="3" id="KW-0813">Transport</keyword>
<reference evidence="7 8" key="1">
    <citation type="submission" date="2024-03" db="EMBL/GenBank/DDBJ databases">
        <title>Actinomycetospora sp. OC33-EN08, a novel actinomycete isolated from wild orchid (Aerides multiflora).</title>
        <authorList>
            <person name="Suriyachadkun C."/>
        </authorList>
    </citation>
    <scope>NUCLEOTIDE SEQUENCE [LARGE SCALE GENOMIC DNA]</scope>
    <source>
        <strain evidence="7 8">OC33-EN08</strain>
    </source>
</reference>
<dbReference type="Proteomes" id="UP001385809">
    <property type="component" value="Unassembled WGS sequence"/>
</dbReference>
<comment type="similarity">
    <text evidence="2">Belongs to the bacterial solute-binding protein 8 family.</text>
</comment>
<name>A0ABU8MQD1_9PSEU</name>
<dbReference type="PROSITE" id="PS50983">
    <property type="entry name" value="FE_B12_PBP"/>
    <property type="match status" value="1"/>
</dbReference>
<dbReference type="PANTHER" id="PTHR30532">
    <property type="entry name" value="IRON III DICITRATE-BINDING PERIPLASMIC PROTEIN"/>
    <property type="match status" value="1"/>
</dbReference>
<feature type="chain" id="PRO_5045333884" evidence="5">
    <location>
        <begin position="25"/>
        <end position="328"/>
    </location>
</feature>
<dbReference type="EMBL" id="JBBEGN010000008">
    <property type="protein sequence ID" value="MEJ2869521.1"/>
    <property type="molecule type" value="Genomic_DNA"/>
</dbReference>
<evidence type="ECO:0000259" key="6">
    <source>
        <dbReference type="PROSITE" id="PS50983"/>
    </source>
</evidence>
<evidence type="ECO:0000256" key="4">
    <source>
        <dbReference type="ARBA" id="ARBA00022729"/>
    </source>
</evidence>
<protein>
    <submittedName>
        <fullName evidence="7">Iron-siderophore ABC transporter substrate-binding protein</fullName>
    </submittedName>
</protein>
<evidence type="ECO:0000256" key="2">
    <source>
        <dbReference type="ARBA" id="ARBA00008814"/>
    </source>
</evidence>
<dbReference type="Pfam" id="PF01497">
    <property type="entry name" value="Peripla_BP_2"/>
    <property type="match status" value="1"/>
</dbReference>
<dbReference type="Gene3D" id="3.40.50.1980">
    <property type="entry name" value="Nitrogenase molybdenum iron protein domain"/>
    <property type="match status" value="2"/>
</dbReference>
<dbReference type="InterPro" id="IPR051313">
    <property type="entry name" value="Bact_iron-sidero_bind"/>
</dbReference>
<feature type="domain" description="Fe/B12 periplasmic-binding" evidence="6">
    <location>
        <begin position="61"/>
        <end position="328"/>
    </location>
</feature>
<dbReference type="PROSITE" id="PS51257">
    <property type="entry name" value="PROKAR_LIPOPROTEIN"/>
    <property type="match status" value="1"/>
</dbReference>
<comment type="subcellular location">
    <subcellularLocation>
        <location evidence="1">Cell envelope</location>
    </subcellularLocation>
</comment>
<organism evidence="7 8">
    <name type="scientific">Actinomycetospora aurantiaca</name>
    <dbReference type="NCBI Taxonomy" id="3129233"/>
    <lineage>
        <taxon>Bacteria</taxon>
        <taxon>Bacillati</taxon>
        <taxon>Actinomycetota</taxon>
        <taxon>Actinomycetes</taxon>
        <taxon>Pseudonocardiales</taxon>
        <taxon>Pseudonocardiaceae</taxon>
        <taxon>Actinomycetospora</taxon>
    </lineage>
</organism>
<feature type="signal peptide" evidence="5">
    <location>
        <begin position="1"/>
        <end position="24"/>
    </location>
</feature>